<dbReference type="OrthoDB" id="416096at2759"/>
<dbReference type="Proteomes" id="UP000291084">
    <property type="component" value="Chromosome 5"/>
</dbReference>
<evidence type="ECO:0000259" key="1">
    <source>
        <dbReference type="Pfam" id="PF13225"/>
    </source>
</evidence>
<accession>A0A0S3S7Q7</accession>
<dbReference type="GO" id="GO:0005506">
    <property type="term" value="F:iron ion binding"/>
    <property type="evidence" value="ECO:0007669"/>
    <property type="project" value="InterPro"/>
</dbReference>
<gene>
    <name evidence="2" type="primary">Vigan.05G251800</name>
    <name evidence="2" type="ORF">VIGAN_05251800</name>
</gene>
<dbReference type="InterPro" id="IPR025114">
    <property type="entry name" value="D27-like_C"/>
</dbReference>
<protein>
    <recommendedName>
        <fullName evidence="1">Beta-carotene isomerase D27-like C-terminal domain-containing protein</fullName>
    </recommendedName>
</protein>
<evidence type="ECO:0000313" key="3">
    <source>
        <dbReference type="Proteomes" id="UP000291084"/>
    </source>
</evidence>
<organism evidence="2 3">
    <name type="scientific">Vigna angularis var. angularis</name>
    <dbReference type="NCBI Taxonomy" id="157739"/>
    <lineage>
        <taxon>Eukaryota</taxon>
        <taxon>Viridiplantae</taxon>
        <taxon>Streptophyta</taxon>
        <taxon>Embryophyta</taxon>
        <taxon>Tracheophyta</taxon>
        <taxon>Spermatophyta</taxon>
        <taxon>Magnoliopsida</taxon>
        <taxon>eudicotyledons</taxon>
        <taxon>Gunneridae</taxon>
        <taxon>Pentapetalae</taxon>
        <taxon>rosids</taxon>
        <taxon>fabids</taxon>
        <taxon>Fabales</taxon>
        <taxon>Fabaceae</taxon>
        <taxon>Papilionoideae</taxon>
        <taxon>50 kb inversion clade</taxon>
        <taxon>NPAAA clade</taxon>
        <taxon>indigoferoid/millettioid clade</taxon>
        <taxon>Phaseoleae</taxon>
        <taxon>Vigna</taxon>
    </lineage>
</organism>
<reference evidence="2 3" key="1">
    <citation type="journal article" date="2015" name="Sci. Rep.">
        <title>The power of single molecule real-time sequencing technology in the de novo assembly of a eukaryotic genome.</title>
        <authorList>
            <person name="Sakai H."/>
            <person name="Naito K."/>
            <person name="Ogiso-Tanaka E."/>
            <person name="Takahashi Y."/>
            <person name="Iseki K."/>
            <person name="Muto C."/>
            <person name="Satou K."/>
            <person name="Teruya K."/>
            <person name="Shiroma A."/>
            <person name="Shimoji M."/>
            <person name="Hirano T."/>
            <person name="Itoh T."/>
            <person name="Kaga A."/>
            <person name="Tomooka N."/>
        </authorList>
    </citation>
    <scope>NUCLEOTIDE SEQUENCE [LARGE SCALE GENOMIC DNA]</scope>
    <source>
        <strain evidence="3">cv. Shumari</strain>
    </source>
</reference>
<name>A0A0S3S7Q7_PHAAN</name>
<dbReference type="EMBL" id="AP015038">
    <property type="protein sequence ID" value="BAT88881.1"/>
    <property type="molecule type" value="Genomic_DNA"/>
</dbReference>
<dbReference type="InterPro" id="IPR038938">
    <property type="entry name" value="D27-like"/>
</dbReference>
<keyword evidence="3" id="KW-1185">Reference proteome</keyword>
<feature type="domain" description="Beta-carotene isomerase D27-like C-terminal" evidence="1">
    <location>
        <begin position="154"/>
        <end position="235"/>
    </location>
</feature>
<dbReference type="Pfam" id="PF13225">
    <property type="entry name" value="D27-like_C"/>
    <property type="match status" value="1"/>
</dbReference>
<proteinExistence type="predicted"/>
<dbReference type="PANTHER" id="PTHR33591:SF4">
    <property type="entry name" value="OS08G0114100 PROTEIN"/>
    <property type="match status" value="1"/>
</dbReference>
<sequence>MVGMSLVSVKPSPLQPQLPSLRGGVIRRIRCGIAEPSGEPAPLGQKTRYKDGIFEKAFMSLFARKMEKYADPAGGGKGTAKKGWWDWGYDYESFVDVSRRVMQRRSRIQQQQVVREVLLSMLPPGAPAQFRKLFPPTKWAAEFNAALTVPFFDWLVGPSEVVEVEVNGVKQKSGVHIKKCRYLENSGCVGMCVNMCKIPTQDFFTNEFGLPLTMTPNFEDMSCDMVYGQAPPTFEDDPVSKQPCYEDICKYDSQVSNESNMPSVF</sequence>
<dbReference type="PANTHER" id="PTHR33591">
    <property type="entry name" value="BETA-CAROTENE ISOMERASE D27"/>
    <property type="match status" value="1"/>
</dbReference>
<evidence type="ECO:0000313" key="2">
    <source>
        <dbReference type="EMBL" id="BAT88881.1"/>
    </source>
</evidence>
<dbReference type="AlphaFoldDB" id="A0A0S3S7Q7"/>